<protein>
    <submittedName>
        <fullName evidence="3">Uncharacterized protein</fullName>
    </submittedName>
</protein>
<feature type="compositionally biased region" description="Basic and acidic residues" evidence="2">
    <location>
        <begin position="864"/>
        <end position="873"/>
    </location>
</feature>
<organism evidence="3 4">
    <name type="scientific">Saccharata proteae CBS 121410</name>
    <dbReference type="NCBI Taxonomy" id="1314787"/>
    <lineage>
        <taxon>Eukaryota</taxon>
        <taxon>Fungi</taxon>
        <taxon>Dikarya</taxon>
        <taxon>Ascomycota</taxon>
        <taxon>Pezizomycotina</taxon>
        <taxon>Dothideomycetes</taxon>
        <taxon>Dothideomycetes incertae sedis</taxon>
        <taxon>Botryosphaeriales</taxon>
        <taxon>Saccharataceae</taxon>
        <taxon>Saccharata</taxon>
    </lineage>
</organism>
<feature type="compositionally biased region" description="Basic and acidic residues" evidence="2">
    <location>
        <begin position="16"/>
        <end position="33"/>
    </location>
</feature>
<dbReference type="Proteomes" id="UP000799776">
    <property type="component" value="Unassembled WGS sequence"/>
</dbReference>
<accession>A0A9P4HXM5</accession>
<feature type="compositionally biased region" description="Polar residues" evidence="2">
    <location>
        <begin position="1"/>
        <end position="15"/>
    </location>
</feature>
<feature type="compositionally biased region" description="Polar residues" evidence="2">
    <location>
        <begin position="139"/>
        <end position="165"/>
    </location>
</feature>
<dbReference type="EMBL" id="ML978721">
    <property type="protein sequence ID" value="KAF2087110.1"/>
    <property type="molecule type" value="Genomic_DNA"/>
</dbReference>
<feature type="compositionally biased region" description="Polar residues" evidence="2">
    <location>
        <begin position="60"/>
        <end position="71"/>
    </location>
</feature>
<sequence length="880" mass="97450">MDFTPQSQTSGGQINDNDKVTDDVVQSNKKDDMGTVDEIEAQIPESITLPLGEHEPEASSGGQINSQSMNTGDIAASRPMEDPPQEATNDSGENTELRYIAAQALSDLGKGTDQKTTASNKNSGISKYKSIDTPAIPTPETTQRQQLSSDWPSPWTERTTFQFSPGINRDSGPERTNEQVISNASKPSQPKKKDQPSPAPEQSQAQDFTSEWANPWAERTIFQSPPGIESRDSEAKSTGDQVISDASKPSQFKTKDNQPGPVPEQKSQSTVSKREKNSKREKMTNKAKKAGGRAASGVRKSQKQTAASEKDRAASEHNFTDLSGRSTGHDQRLDDGDQVIPLDTAPIAPDEPKPQDCLVNEAAVKEMENEMNTYRGTIHFLSQQVDLDDDQIKTYEQAILRLTKRISRLEKTIARRRSGKRGIEAGANAESDDLSTSSGHGRKKAKLDPNHECHHSAGMMFYDDKNFGYIPKEDDDMRSYLKSLNHRISMRVHRENTAKKRAEKEDEIRRRPDPEEKKSKESKGTAAKKGAGRSTRARTRRGSPESVHADEDVGDIEQEVRANAEEPVAKKEDPLPEPDKPDKSDAEDSEVEEGEIVEKQGEELPTYRYKPKAKTQKQATQEPDHKTQDKPQEMTATQDSRASSPEAGGVVGIYRRPITSKGRPSQKMFNKVLNSRYKDGVIQYQVRHFPTMIKTPFTWIGLGEIINDAGLLMIDMFHVCHPDKPKPKQTPKREDASARDEKDNETDVAHYEDELERPIRSTGVGKSAATAKKPTGRITKRANIAEDESESEDSDFSSLSSVHSAYDDGTMIEGREAGKRATKGLNTSPEPRRSKRTTAGQGKAVSAAEKSKKTRSQNKSKKRPSPDPEEGPRKKGKIGR</sequence>
<feature type="compositionally biased region" description="Basic and acidic residues" evidence="2">
    <location>
        <begin position="722"/>
        <end position="759"/>
    </location>
</feature>
<keyword evidence="4" id="KW-1185">Reference proteome</keyword>
<name>A0A9P4HXM5_9PEZI</name>
<evidence type="ECO:0000256" key="1">
    <source>
        <dbReference type="SAM" id="Coils"/>
    </source>
</evidence>
<feature type="region of interest" description="Disordered" evidence="2">
    <location>
        <begin position="491"/>
        <end position="662"/>
    </location>
</feature>
<keyword evidence="1" id="KW-0175">Coiled coil</keyword>
<comment type="caution">
    <text evidence="3">The sequence shown here is derived from an EMBL/GenBank/DDBJ whole genome shotgun (WGS) entry which is preliminary data.</text>
</comment>
<reference evidence="3" key="1">
    <citation type="journal article" date="2020" name="Stud. Mycol.">
        <title>101 Dothideomycetes genomes: a test case for predicting lifestyles and emergence of pathogens.</title>
        <authorList>
            <person name="Haridas S."/>
            <person name="Albert R."/>
            <person name="Binder M."/>
            <person name="Bloem J."/>
            <person name="Labutti K."/>
            <person name="Salamov A."/>
            <person name="Andreopoulos B."/>
            <person name="Baker S."/>
            <person name="Barry K."/>
            <person name="Bills G."/>
            <person name="Bluhm B."/>
            <person name="Cannon C."/>
            <person name="Castanera R."/>
            <person name="Culley D."/>
            <person name="Daum C."/>
            <person name="Ezra D."/>
            <person name="Gonzalez J."/>
            <person name="Henrissat B."/>
            <person name="Kuo A."/>
            <person name="Liang C."/>
            <person name="Lipzen A."/>
            <person name="Lutzoni F."/>
            <person name="Magnuson J."/>
            <person name="Mondo S."/>
            <person name="Nolan M."/>
            <person name="Ohm R."/>
            <person name="Pangilinan J."/>
            <person name="Park H.-J."/>
            <person name="Ramirez L."/>
            <person name="Alfaro M."/>
            <person name="Sun H."/>
            <person name="Tritt A."/>
            <person name="Yoshinaga Y."/>
            <person name="Zwiers L.-H."/>
            <person name="Turgeon B."/>
            <person name="Goodwin S."/>
            <person name="Spatafora J."/>
            <person name="Crous P."/>
            <person name="Grigoriev I."/>
        </authorList>
    </citation>
    <scope>NUCLEOTIDE SEQUENCE</scope>
    <source>
        <strain evidence="3">CBS 121410</strain>
    </source>
</reference>
<gene>
    <name evidence="3" type="ORF">K490DRAFT_57181</name>
</gene>
<feature type="region of interest" description="Disordered" evidence="2">
    <location>
        <begin position="417"/>
        <end position="456"/>
    </location>
</feature>
<evidence type="ECO:0000256" key="2">
    <source>
        <dbReference type="SAM" id="MobiDB-lite"/>
    </source>
</evidence>
<feature type="compositionally biased region" description="Basic and acidic residues" evidence="2">
    <location>
        <begin position="272"/>
        <end position="284"/>
    </location>
</feature>
<evidence type="ECO:0000313" key="4">
    <source>
        <dbReference type="Proteomes" id="UP000799776"/>
    </source>
</evidence>
<feature type="region of interest" description="Disordered" evidence="2">
    <location>
        <begin position="1"/>
        <end position="355"/>
    </location>
</feature>
<feature type="region of interest" description="Disordered" evidence="2">
    <location>
        <begin position="722"/>
        <end position="880"/>
    </location>
</feature>
<evidence type="ECO:0000313" key="3">
    <source>
        <dbReference type="EMBL" id="KAF2087110.1"/>
    </source>
</evidence>
<feature type="compositionally biased region" description="Basic and acidic residues" evidence="2">
    <location>
        <begin position="558"/>
        <end position="586"/>
    </location>
</feature>
<feature type="compositionally biased region" description="Basic residues" evidence="2">
    <location>
        <begin position="852"/>
        <end position="863"/>
    </location>
</feature>
<feature type="compositionally biased region" description="Basic and acidic residues" evidence="2">
    <location>
        <begin position="446"/>
        <end position="455"/>
    </location>
</feature>
<proteinExistence type="predicted"/>
<feature type="compositionally biased region" description="Basic and acidic residues" evidence="2">
    <location>
        <begin position="308"/>
        <end position="319"/>
    </location>
</feature>
<feature type="compositionally biased region" description="Polar residues" evidence="2">
    <location>
        <begin position="114"/>
        <end position="125"/>
    </location>
</feature>
<feature type="coiled-coil region" evidence="1">
    <location>
        <begin position="364"/>
        <end position="412"/>
    </location>
</feature>
<feature type="compositionally biased region" description="Basic and acidic residues" evidence="2">
    <location>
        <begin position="622"/>
        <end position="632"/>
    </location>
</feature>
<feature type="compositionally biased region" description="Polar residues" evidence="2">
    <location>
        <begin position="634"/>
        <end position="643"/>
    </location>
</feature>
<feature type="compositionally biased region" description="Basic and acidic residues" evidence="2">
    <location>
        <begin position="492"/>
        <end position="523"/>
    </location>
</feature>
<dbReference type="AlphaFoldDB" id="A0A9P4HXM5"/>
<feature type="compositionally biased region" description="Acidic residues" evidence="2">
    <location>
        <begin position="785"/>
        <end position="795"/>
    </location>
</feature>
<feature type="compositionally biased region" description="Low complexity" evidence="2">
    <location>
        <begin position="524"/>
        <end position="534"/>
    </location>
</feature>